<proteinExistence type="predicted"/>
<reference evidence="2" key="1">
    <citation type="submission" date="2022-07" db="EMBL/GenBank/DDBJ databases">
        <title>Phylogenomic reconstructions and comparative analyses of Kickxellomycotina fungi.</title>
        <authorList>
            <person name="Reynolds N.K."/>
            <person name="Stajich J.E."/>
            <person name="Barry K."/>
            <person name="Grigoriev I.V."/>
            <person name="Crous P."/>
            <person name="Smith M.E."/>
        </authorList>
    </citation>
    <scope>NUCLEOTIDE SEQUENCE</scope>
    <source>
        <strain evidence="2">RSA 567</strain>
    </source>
</reference>
<gene>
    <name evidence="2" type="ORF">H4R34_006483</name>
</gene>
<keyword evidence="1" id="KW-0732">Signal</keyword>
<feature type="chain" id="PRO_5040837297" evidence="1">
    <location>
        <begin position="21"/>
        <end position="76"/>
    </location>
</feature>
<dbReference type="Proteomes" id="UP001151582">
    <property type="component" value="Unassembled WGS sequence"/>
</dbReference>
<evidence type="ECO:0000313" key="2">
    <source>
        <dbReference type="EMBL" id="KAJ1966669.1"/>
    </source>
</evidence>
<comment type="caution">
    <text evidence="2">The sequence shown here is derived from an EMBL/GenBank/DDBJ whole genome shotgun (WGS) entry which is preliminary data.</text>
</comment>
<protein>
    <submittedName>
        <fullName evidence="2">Uncharacterized protein</fullName>
    </submittedName>
</protein>
<dbReference type="AlphaFoldDB" id="A0A9W8AQ88"/>
<keyword evidence="3" id="KW-1185">Reference proteome</keyword>
<name>A0A9W8AQ88_9FUNG</name>
<sequence>MFKSVIAVVCTLALASSALATLPVHQAQNIQRRGAIVNAAKAGIGGAFLASAAGKSKSTGAALGIAGTALYKAVRR</sequence>
<accession>A0A9W8AQ88</accession>
<organism evidence="2 3">
    <name type="scientific">Dimargaris verticillata</name>
    <dbReference type="NCBI Taxonomy" id="2761393"/>
    <lineage>
        <taxon>Eukaryota</taxon>
        <taxon>Fungi</taxon>
        <taxon>Fungi incertae sedis</taxon>
        <taxon>Zoopagomycota</taxon>
        <taxon>Kickxellomycotina</taxon>
        <taxon>Dimargaritomycetes</taxon>
        <taxon>Dimargaritales</taxon>
        <taxon>Dimargaritaceae</taxon>
        <taxon>Dimargaris</taxon>
    </lineage>
</organism>
<dbReference type="EMBL" id="JANBQB010002523">
    <property type="protein sequence ID" value="KAJ1966669.1"/>
    <property type="molecule type" value="Genomic_DNA"/>
</dbReference>
<evidence type="ECO:0000256" key="1">
    <source>
        <dbReference type="SAM" id="SignalP"/>
    </source>
</evidence>
<evidence type="ECO:0000313" key="3">
    <source>
        <dbReference type="Proteomes" id="UP001151582"/>
    </source>
</evidence>
<feature type="signal peptide" evidence="1">
    <location>
        <begin position="1"/>
        <end position="20"/>
    </location>
</feature>